<sequence>MSRLRVSSDDLRRVFEAEVGGRLSAGQWVRWLDAASVLRGQSFRNVVLIRLQMPEATWVDGREPWQERGRMVARGEAGIRVLTPMEKAAGGRGASRRHDVATVWDISQTDGRDVVLPPAVSAVEVMYALAKVAGELGYGVRWGESADGIVSRVDRRRRQIVLSPGLDPRGAAGRIAHELAHLRMHKLPSGSGCCGLVELEADSVAYAVLARYGCVVDRSTSERLAAVASVVGSRPPARLIDAIGGRVVTAAGRLAGAAERHMESKAVPMRVRSTRVETDVQERSAEQDLGLSL</sequence>
<protein>
    <recommendedName>
        <fullName evidence="4">ImmA/IrrE family metallo-endopeptidase</fullName>
    </recommendedName>
</protein>
<comment type="caution">
    <text evidence="2">The sequence shown here is derived from an EMBL/GenBank/DDBJ whole genome shotgun (WGS) entry which is preliminary data.</text>
</comment>
<gene>
    <name evidence="2" type="ORF">E1261_01390</name>
</gene>
<accession>A0A4R4QIN9</accession>
<evidence type="ECO:0000256" key="1">
    <source>
        <dbReference type="SAM" id="MobiDB-lite"/>
    </source>
</evidence>
<evidence type="ECO:0000313" key="3">
    <source>
        <dbReference type="Proteomes" id="UP000295075"/>
    </source>
</evidence>
<evidence type="ECO:0000313" key="2">
    <source>
        <dbReference type="EMBL" id="TDC35544.1"/>
    </source>
</evidence>
<dbReference type="AlphaFoldDB" id="A0A4R4QIN9"/>
<reference evidence="2 3" key="1">
    <citation type="submission" date="2019-03" db="EMBL/GenBank/DDBJ databases">
        <title>Draft genome sequences of novel Actinobacteria.</title>
        <authorList>
            <person name="Sahin N."/>
            <person name="Ay H."/>
            <person name="Saygin H."/>
        </authorList>
    </citation>
    <scope>NUCLEOTIDE SEQUENCE [LARGE SCALE GENOMIC DNA]</scope>
    <source>
        <strain evidence="2 3">JCM 30547</strain>
    </source>
</reference>
<dbReference type="RefSeq" id="WP_132400445.1">
    <property type="nucleotide sequence ID" value="NZ_SMKA01000002.1"/>
</dbReference>
<organism evidence="2 3">
    <name type="scientific">Kribbella albertanoniae</name>
    <dbReference type="NCBI Taxonomy" id="1266829"/>
    <lineage>
        <taxon>Bacteria</taxon>
        <taxon>Bacillati</taxon>
        <taxon>Actinomycetota</taxon>
        <taxon>Actinomycetes</taxon>
        <taxon>Propionibacteriales</taxon>
        <taxon>Kribbellaceae</taxon>
        <taxon>Kribbella</taxon>
    </lineage>
</organism>
<feature type="region of interest" description="Disordered" evidence="1">
    <location>
        <begin position="271"/>
        <end position="293"/>
    </location>
</feature>
<evidence type="ECO:0008006" key="4">
    <source>
        <dbReference type="Google" id="ProtNLM"/>
    </source>
</evidence>
<feature type="compositionally biased region" description="Basic and acidic residues" evidence="1">
    <location>
        <begin position="274"/>
        <end position="286"/>
    </location>
</feature>
<name>A0A4R4QIN9_9ACTN</name>
<dbReference type="Proteomes" id="UP000295075">
    <property type="component" value="Unassembled WGS sequence"/>
</dbReference>
<keyword evidence="3" id="KW-1185">Reference proteome</keyword>
<proteinExistence type="predicted"/>
<dbReference type="EMBL" id="SMKA01000002">
    <property type="protein sequence ID" value="TDC35544.1"/>
    <property type="molecule type" value="Genomic_DNA"/>
</dbReference>
<dbReference type="OrthoDB" id="7605626at2"/>